<dbReference type="OrthoDB" id="9789605at2"/>
<protein>
    <submittedName>
        <fullName evidence="3">GNAT family N-acetyltransferase</fullName>
    </submittedName>
</protein>
<reference evidence="3 4" key="1">
    <citation type="submission" date="2019-08" db="EMBL/GenBank/DDBJ databases">
        <title>Complete genome sequence of Kushneria sp. YCWA18, a halophilic phosphate-solubilizing bacterium isolated from Daqiao saltern in China.</title>
        <authorList>
            <person name="Du G.-X."/>
            <person name="Qu L.-Y."/>
        </authorList>
    </citation>
    <scope>NUCLEOTIDE SEQUENCE [LARGE SCALE GENOMIC DNA]</scope>
    <source>
        <strain evidence="3 4">YCWA18</strain>
    </source>
</reference>
<dbReference type="GO" id="GO:0016747">
    <property type="term" value="F:acyltransferase activity, transferring groups other than amino-acyl groups"/>
    <property type="evidence" value="ECO:0007669"/>
    <property type="project" value="InterPro"/>
</dbReference>
<evidence type="ECO:0000256" key="2">
    <source>
        <dbReference type="ARBA" id="ARBA00023315"/>
    </source>
</evidence>
<dbReference type="InterPro" id="IPR016181">
    <property type="entry name" value="Acyl_CoA_acyltransferase"/>
</dbReference>
<dbReference type="PANTHER" id="PTHR43420">
    <property type="entry name" value="ACETYLTRANSFERASE"/>
    <property type="match status" value="1"/>
</dbReference>
<keyword evidence="1 3" id="KW-0808">Transferase</keyword>
<keyword evidence="2" id="KW-0012">Acyltransferase</keyword>
<dbReference type="KEGG" id="kuy:FY550_04650"/>
<gene>
    <name evidence="3" type="ORF">FY550_04650</name>
</gene>
<evidence type="ECO:0000256" key="1">
    <source>
        <dbReference type="ARBA" id="ARBA00022679"/>
    </source>
</evidence>
<dbReference type="Proteomes" id="UP000322553">
    <property type="component" value="Chromosome"/>
</dbReference>
<name>A0A1S1NZJ0_9GAMM</name>
<dbReference type="RefSeq" id="WP_070976067.1">
    <property type="nucleotide sequence ID" value="NZ_CP043420.1"/>
</dbReference>
<keyword evidence="4" id="KW-1185">Reference proteome</keyword>
<sequence>MTIRDYRPEDLERILTIYAQAKPDEFRFEKSEFDVVGLEQDAQRFDDFQRSRVQVWADENESVEGYITWQGQKIGSLFVHPRARGRGVGRALVAAVLARLEGEVRLNVVSSNTPAQQLYDSLGFRLVGEFLGFYRDNEVLVSEMRRPAAEMES</sequence>
<dbReference type="Gene3D" id="3.40.630.30">
    <property type="match status" value="1"/>
</dbReference>
<proteinExistence type="predicted"/>
<dbReference type="STRING" id="657387.BH688_00900"/>
<dbReference type="InterPro" id="IPR050680">
    <property type="entry name" value="YpeA/RimI_acetyltransf"/>
</dbReference>
<dbReference type="AlphaFoldDB" id="A0A1S1NZJ0"/>
<organism evidence="3 4">
    <name type="scientific">Kushneria phosphatilytica</name>
    <dbReference type="NCBI Taxonomy" id="657387"/>
    <lineage>
        <taxon>Bacteria</taxon>
        <taxon>Pseudomonadati</taxon>
        <taxon>Pseudomonadota</taxon>
        <taxon>Gammaproteobacteria</taxon>
        <taxon>Oceanospirillales</taxon>
        <taxon>Halomonadaceae</taxon>
        <taxon>Kushneria</taxon>
    </lineage>
</organism>
<evidence type="ECO:0000313" key="3">
    <source>
        <dbReference type="EMBL" id="QEL10499.1"/>
    </source>
</evidence>
<dbReference type="CDD" id="cd04301">
    <property type="entry name" value="NAT_SF"/>
    <property type="match status" value="1"/>
</dbReference>
<dbReference type="SUPFAM" id="SSF55729">
    <property type="entry name" value="Acyl-CoA N-acyltransferases (Nat)"/>
    <property type="match status" value="1"/>
</dbReference>
<dbReference type="InterPro" id="IPR000182">
    <property type="entry name" value="GNAT_dom"/>
</dbReference>
<dbReference type="EMBL" id="CP043420">
    <property type="protein sequence ID" value="QEL10499.1"/>
    <property type="molecule type" value="Genomic_DNA"/>
</dbReference>
<dbReference type="PROSITE" id="PS51186">
    <property type="entry name" value="GNAT"/>
    <property type="match status" value="1"/>
</dbReference>
<dbReference type="Pfam" id="PF00583">
    <property type="entry name" value="Acetyltransf_1"/>
    <property type="match status" value="1"/>
</dbReference>
<evidence type="ECO:0000313" key="4">
    <source>
        <dbReference type="Proteomes" id="UP000322553"/>
    </source>
</evidence>
<accession>A0A1S1NZJ0</accession>